<feature type="compositionally biased region" description="Basic residues" evidence="8">
    <location>
        <begin position="211"/>
        <end position="220"/>
    </location>
</feature>
<evidence type="ECO:0000256" key="7">
    <source>
        <dbReference type="ARBA" id="ARBA00022801"/>
    </source>
</evidence>
<dbReference type="EMBL" id="CAJNNV010031688">
    <property type="protein sequence ID" value="CAE8637370.1"/>
    <property type="molecule type" value="Genomic_DNA"/>
</dbReference>
<evidence type="ECO:0000313" key="11">
    <source>
        <dbReference type="EMBL" id="CAE8637370.1"/>
    </source>
</evidence>
<protein>
    <recommendedName>
        <fullName evidence="3">ribonuclease H</fullName>
        <ecNumber evidence="3">3.1.26.4</ecNumber>
    </recommendedName>
</protein>
<evidence type="ECO:0000256" key="2">
    <source>
        <dbReference type="ARBA" id="ARBA00005300"/>
    </source>
</evidence>
<feature type="domain" description="PPIase cyclophilin-type" evidence="9">
    <location>
        <begin position="1197"/>
        <end position="1328"/>
    </location>
</feature>
<dbReference type="InterPro" id="IPR002156">
    <property type="entry name" value="RNaseH_domain"/>
</dbReference>
<evidence type="ECO:0000256" key="5">
    <source>
        <dbReference type="ARBA" id="ARBA00022723"/>
    </source>
</evidence>
<feature type="compositionally biased region" description="Low complexity" evidence="8">
    <location>
        <begin position="221"/>
        <end position="243"/>
    </location>
</feature>
<dbReference type="InterPro" id="IPR029000">
    <property type="entry name" value="Cyclophilin-like_dom_sf"/>
</dbReference>
<evidence type="ECO:0000256" key="4">
    <source>
        <dbReference type="ARBA" id="ARBA00022722"/>
    </source>
</evidence>
<dbReference type="EC" id="3.1.26.4" evidence="3"/>
<feature type="region of interest" description="Disordered" evidence="8">
    <location>
        <begin position="168"/>
        <end position="269"/>
    </location>
</feature>
<comment type="caution">
    <text evidence="11">The sequence shown here is derived from an EMBL/GenBank/DDBJ whole genome shotgun (WGS) entry which is preliminary data.</text>
</comment>
<keyword evidence="12" id="KW-1185">Reference proteome</keyword>
<comment type="similarity">
    <text evidence="2">Belongs to the RNase H family.</text>
</comment>
<evidence type="ECO:0000313" key="12">
    <source>
        <dbReference type="Proteomes" id="UP000654075"/>
    </source>
</evidence>
<dbReference type="Pfam" id="PF00160">
    <property type="entry name" value="Pro_isomerase"/>
    <property type="match status" value="1"/>
</dbReference>
<name>A0A813HIQ5_POLGL</name>
<dbReference type="Gene3D" id="2.40.100.10">
    <property type="entry name" value="Cyclophilin-like"/>
    <property type="match status" value="1"/>
</dbReference>
<dbReference type="InterPro" id="IPR036397">
    <property type="entry name" value="RNaseH_sf"/>
</dbReference>
<dbReference type="Pfam" id="PF00075">
    <property type="entry name" value="RNase_H"/>
    <property type="match status" value="1"/>
</dbReference>
<dbReference type="InterPro" id="IPR002130">
    <property type="entry name" value="Cyclophilin-type_PPIase_dom"/>
</dbReference>
<feature type="compositionally biased region" description="Low complexity" evidence="8">
    <location>
        <begin position="120"/>
        <end position="129"/>
    </location>
</feature>
<organism evidence="11 12">
    <name type="scientific">Polarella glacialis</name>
    <name type="common">Dinoflagellate</name>
    <dbReference type="NCBI Taxonomy" id="89957"/>
    <lineage>
        <taxon>Eukaryota</taxon>
        <taxon>Sar</taxon>
        <taxon>Alveolata</taxon>
        <taxon>Dinophyceae</taxon>
        <taxon>Suessiales</taxon>
        <taxon>Suessiaceae</taxon>
        <taxon>Polarella</taxon>
    </lineage>
</organism>
<dbReference type="SUPFAM" id="SSF53098">
    <property type="entry name" value="Ribonuclease H-like"/>
    <property type="match status" value="1"/>
</dbReference>
<dbReference type="InterPro" id="IPR050092">
    <property type="entry name" value="RNase_H"/>
</dbReference>
<reference evidence="11" key="1">
    <citation type="submission" date="2021-02" db="EMBL/GenBank/DDBJ databases">
        <authorList>
            <person name="Dougan E. K."/>
            <person name="Rhodes N."/>
            <person name="Thang M."/>
            <person name="Chan C."/>
        </authorList>
    </citation>
    <scope>NUCLEOTIDE SEQUENCE</scope>
</reference>
<evidence type="ECO:0000256" key="1">
    <source>
        <dbReference type="ARBA" id="ARBA00000077"/>
    </source>
</evidence>
<dbReference type="GO" id="GO:0003676">
    <property type="term" value="F:nucleic acid binding"/>
    <property type="evidence" value="ECO:0007669"/>
    <property type="project" value="InterPro"/>
</dbReference>
<dbReference type="OrthoDB" id="444794at2759"/>
<comment type="catalytic activity">
    <reaction evidence="1">
        <text>Endonucleolytic cleavage to 5'-phosphomonoester.</text>
        <dbReference type="EC" id="3.1.26.4"/>
    </reaction>
</comment>
<keyword evidence="6" id="KW-0255">Endonuclease</keyword>
<dbReference type="PANTHER" id="PTHR10642:SF26">
    <property type="entry name" value="RIBONUCLEASE H1"/>
    <property type="match status" value="1"/>
</dbReference>
<keyword evidence="5" id="KW-0479">Metal-binding</keyword>
<accession>A0A813HIQ5</accession>
<keyword evidence="7" id="KW-0378">Hydrolase</keyword>
<proteinExistence type="inferred from homology"/>
<evidence type="ECO:0000256" key="3">
    <source>
        <dbReference type="ARBA" id="ARBA00012180"/>
    </source>
</evidence>
<dbReference type="GO" id="GO:0043137">
    <property type="term" value="P:DNA replication, removal of RNA primer"/>
    <property type="evidence" value="ECO:0007669"/>
    <property type="project" value="TreeGrafter"/>
</dbReference>
<gene>
    <name evidence="11" type="ORF">PGLA1383_LOCUS52737</name>
</gene>
<dbReference type="GO" id="GO:0046872">
    <property type="term" value="F:metal ion binding"/>
    <property type="evidence" value="ECO:0007669"/>
    <property type="project" value="UniProtKB-KW"/>
</dbReference>
<dbReference type="PROSITE" id="PS50072">
    <property type="entry name" value="CSA_PPIASE_2"/>
    <property type="match status" value="1"/>
</dbReference>
<evidence type="ECO:0000256" key="8">
    <source>
        <dbReference type="SAM" id="MobiDB-lite"/>
    </source>
</evidence>
<feature type="domain" description="RNase H type-1" evidence="10">
    <location>
        <begin position="930"/>
        <end position="1062"/>
    </location>
</feature>
<dbReference type="Gene3D" id="3.30.420.10">
    <property type="entry name" value="Ribonuclease H-like superfamily/Ribonuclease H"/>
    <property type="match status" value="1"/>
</dbReference>
<evidence type="ECO:0000259" key="9">
    <source>
        <dbReference type="PROSITE" id="PS50072"/>
    </source>
</evidence>
<dbReference type="PANTHER" id="PTHR10642">
    <property type="entry name" value="RIBONUCLEASE H1"/>
    <property type="match status" value="1"/>
</dbReference>
<dbReference type="SUPFAM" id="SSF50891">
    <property type="entry name" value="Cyclophilin-like"/>
    <property type="match status" value="1"/>
</dbReference>
<dbReference type="InterPro" id="IPR012337">
    <property type="entry name" value="RNaseH-like_sf"/>
</dbReference>
<feature type="region of interest" description="Disordered" evidence="8">
    <location>
        <begin position="120"/>
        <end position="140"/>
    </location>
</feature>
<dbReference type="GO" id="GO:0003755">
    <property type="term" value="F:peptidyl-prolyl cis-trans isomerase activity"/>
    <property type="evidence" value="ECO:0007669"/>
    <property type="project" value="InterPro"/>
</dbReference>
<dbReference type="Proteomes" id="UP000654075">
    <property type="component" value="Unassembled WGS sequence"/>
</dbReference>
<evidence type="ECO:0000259" key="10">
    <source>
        <dbReference type="PROSITE" id="PS50879"/>
    </source>
</evidence>
<dbReference type="PROSITE" id="PS50879">
    <property type="entry name" value="RNASE_H_1"/>
    <property type="match status" value="1"/>
</dbReference>
<evidence type="ECO:0000256" key="6">
    <source>
        <dbReference type="ARBA" id="ARBA00022759"/>
    </source>
</evidence>
<keyword evidence="4" id="KW-0540">Nuclease</keyword>
<sequence>MLMPTLPERSALVMVGVVLTTYGRTQSLVARSTAEAELFALNSALDKAVFVQSSMMDMDSEADPIPVQAWTDSTACLRIAQRLGVGKLRHLANQEVLRTKQVELAKIDCELNACGVNDSSQLRLSVSTSSPPPHDWEDEGVLMSGPETRPLSEEMLLALEANMPAVQLPPPTAWQTQRQSRQPHDKQRGCQKQQRQMGEHDQQCQGLQAKRSQHDKHNRGSQRQSQQSPQRQQFQLQQQPWQSHGSSVVSNPGLLPQAGHARTGLRHGMAQREASVALTPLPQPPVLRSWSLRPSTSVHHSQYLTPRGMSSGPCNVHQLPAPAAYAPLSARECVAASVEVMPVAYSQHVPSHLASGSLSRVESGIHNVATGSFSVALAELSVSPPLLSFVGEACLAKSVKLLIVLVPRHSRDGWRLAQLLVAGQLDLDGLVNLKMRLRLALLLAMFDLPLPKLTTPTSAVSNRVLARTMYANLRRRFRLGSAVGSEFVSTNGILQGCPLSVVLLNALVSVWCKAVEVEVPQATPEAFADDTGATAKKIRHIQSVGKIAEEFATATGQELNETKSCWFHTSARKVRNLTLKGKPVPRAKVWKSVGARMCSRSGRALGVLPLRVSSACRVADRICWLPLPLPRRAALTSALVLPRGTFGCAASGVTKKQCQQLRGAALKAIWGMKRGRRCPEIVLTLFAQGHRVDPYQVAVYQSMTTFRSMMLRRPDLLTLFETVWDLHRHTRILATGPVFHLRAAVARLGWRWPSPWTFLTEEGCEVLPLQMLQGEWEHVLRESARKAEWRTAAARRSDMSGIEHGIDRDATLALLSGNHLVPFEQGILRGILAGSIWTQDRAQRSGRVASSVCEYCNTGEVEDHSHMWWRCPAWDGARQQHWQPAFSSAATWPPCLFICGIVPDKFNCADASAAPVADLTGSDSERDAALEPRLTIEAETACALLGPVQTNNRAELAAVIRTLEIDKRPLDIRTDSKYVFDGVAVNMVVWENSNWKRNGREVSHKDLWQRLSKLLSERQPGQVTVRKIKGHATAKDVIAGLISAQDRCGNHAADTLAVAGARSHAMDPQTRKSVLGRTVLAQGVQHMMVDIVSARNSKLASRLATAIAFSFEVPDGVQTGVVLKVMAPDNVQLHIPCPGNVQPGDRMTMQKTADGKWGIKHIVRPEAPPAAPVLESFAREVACRPDAQLEKDLNEPHVCTTVLTTSKGDIRLRIVPSWAPKGSQRFLQLVMDKYYTDLAIYRAVPDFLVQFGVVNDPARNSKYEAIEDDDLRGIPVTEGMVCFAASGADTRVATICIFLGEFPQLGKNSWETPIGKVCDESMALLRSLYTGYGDMPQCGGSGPDPIELEDKGNDYITEHFPQCDFVHSAVWDTA</sequence>
<dbReference type="GO" id="GO:0004523">
    <property type="term" value="F:RNA-DNA hybrid ribonuclease activity"/>
    <property type="evidence" value="ECO:0007669"/>
    <property type="project" value="UniProtKB-EC"/>
</dbReference>